<dbReference type="InterPro" id="IPR045863">
    <property type="entry name" value="CorA_TM1_TM2"/>
</dbReference>
<dbReference type="Proteomes" id="UP000247810">
    <property type="component" value="Unassembled WGS sequence"/>
</dbReference>
<evidence type="ECO:0000256" key="1">
    <source>
        <dbReference type="ARBA" id="ARBA00004651"/>
    </source>
</evidence>
<accession>A0A319DXP4</accession>
<keyword evidence="4 6" id="KW-0472">Membrane</keyword>
<evidence type="ECO:0000256" key="2">
    <source>
        <dbReference type="ARBA" id="ARBA00022692"/>
    </source>
</evidence>
<evidence type="ECO:0008006" key="9">
    <source>
        <dbReference type="Google" id="ProtNLM"/>
    </source>
</evidence>
<keyword evidence="8" id="KW-1185">Reference proteome</keyword>
<evidence type="ECO:0000256" key="4">
    <source>
        <dbReference type="ARBA" id="ARBA00023136"/>
    </source>
</evidence>
<sequence length="744" mass="83965">MATNEDAQLSDAVTQEFAAAGYPGSYTQTILNQQDWLKQATTENTGQTWIKVHRKHLLPDTLIAYRLPWEWDEMDSNHLIIKQWISEDFQEELFAHTQRLTSNRLNGLMPTQLWIEKEKEKDKMYLVLYDHTRRLRAMESDLGDSYKEPKDIEDPYYMPPSHVLKAAKSQVHDQSSQQKGSSQIPESATLTSATGTMLPIFSWSVKEGPDDGDQSEYGSVRASLEQKTNSVETTTPRQRMRALLAHMHRELLFVSELRSAKNYNNLPLKTESDVNLQITTLQDTDQVKKHLLVLISSFVRRVGHILDCFMDRDYDCIVKRKVWAAVIQIEDLHHGNIGAANSYITHSMVKAFIQIVLLLADTSATASQHIENLDHDGEYSNETKNGSGTKRHSGSLNSAQTVSEPPNDLPQEPDARSQNIDPTDPRDEREVMGDTASVDMGDQSTADIKSSKGSESPRDQESDFFRLLNDHIDQIYSHLNQAQQECCMISCSPDEVEDTYNGVDRGKIIALVLDSVLRGNSTCESIPTLDIVEIYLTYTTHLQLQARNNPSKNLLLHLNLLQEELEIIKSTVGKQLDLINSLCRSQTSDEDDEGDDIEINDTRSRMAFEWLHSATPDGEAAVNTSTRKVLKAMQADLEEKVFVFEELTKRVDRLERHIVQRVDIIQEDHGKATLIFTIVATIFLPLSFVTSYLGMNTADIRNMGSSQALLWEVATPFTMVVVAAVLLVAYNASRIVGWLPRGAV</sequence>
<dbReference type="OrthoDB" id="5430750at2759"/>
<evidence type="ECO:0000256" key="5">
    <source>
        <dbReference type="SAM" id="MobiDB-lite"/>
    </source>
</evidence>
<feature type="compositionally biased region" description="Basic and acidic residues" evidence="5">
    <location>
        <begin position="449"/>
        <end position="460"/>
    </location>
</feature>
<dbReference type="EMBL" id="KZ825806">
    <property type="protein sequence ID" value="PYH98957.1"/>
    <property type="molecule type" value="Genomic_DNA"/>
</dbReference>
<evidence type="ECO:0000256" key="6">
    <source>
        <dbReference type="SAM" id="Phobius"/>
    </source>
</evidence>
<dbReference type="STRING" id="1448320.A0A319DXP4"/>
<keyword evidence="3 6" id="KW-1133">Transmembrane helix</keyword>
<evidence type="ECO:0000313" key="7">
    <source>
        <dbReference type="EMBL" id="PYH98957.1"/>
    </source>
</evidence>
<organism evidence="7 8">
    <name type="scientific">Aspergillus ellipticus CBS 707.79</name>
    <dbReference type="NCBI Taxonomy" id="1448320"/>
    <lineage>
        <taxon>Eukaryota</taxon>
        <taxon>Fungi</taxon>
        <taxon>Dikarya</taxon>
        <taxon>Ascomycota</taxon>
        <taxon>Pezizomycotina</taxon>
        <taxon>Eurotiomycetes</taxon>
        <taxon>Eurotiomycetidae</taxon>
        <taxon>Eurotiales</taxon>
        <taxon>Aspergillaceae</taxon>
        <taxon>Aspergillus</taxon>
        <taxon>Aspergillus subgen. Circumdati</taxon>
    </lineage>
</organism>
<feature type="region of interest" description="Disordered" evidence="5">
    <location>
        <begin position="166"/>
        <end position="187"/>
    </location>
</feature>
<dbReference type="GO" id="GO:0015087">
    <property type="term" value="F:cobalt ion transmembrane transporter activity"/>
    <property type="evidence" value="ECO:0007669"/>
    <property type="project" value="TreeGrafter"/>
</dbReference>
<dbReference type="InterPro" id="IPR002523">
    <property type="entry name" value="MgTranspt_CorA/ZnTranspt_ZntB"/>
</dbReference>
<proteinExistence type="predicted"/>
<feature type="compositionally biased region" description="Polar residues" evidence="5">
    <location>
        <begin position="380"/>
        <end position="404"/>
    </location>
</feature>
<dbReference type="Pfam" id="PF01544">
    <property type="entry name" value="CorA"/>
    <property type="match status" value="1"/>
</dbReference>
<evidence type="ECO:0000313" key="8">
    <source>
        <dbReference type="Proteomes" id="UP000247810"/>
    </source>
</evidence>
<protein>
    <recommendedName>
        <fullName evidence="9">Cora family metal ion transporter</fullName>
    </recommendedName>
</protein>
<feature type="compositionally biased region" description="Polar residues" evidence="5">
    <location>
        <begin position="172"/>
        <end position="187"/>
    </location>
</feature>
<feature type="transmembrane region" description="Helical" evidence="6">
    <location>
        <begin position="708"/>
        <end position="730"/>
    </location>
</feature>
<gene>
    <name evidence="7" type="ORF">BO71DRAFT_425580</name>
</gene>
<dbReference type="PANTHER" id="PTHR46494">
    <property type="entry name" value="CORA FAMILY METAL ION TRANSPORTER (EUROFUNG)"/>
    <property type="match status" value="1"/>
</dbReference>
<feature type="transmembrane region" description="Helical" evidence="6">
    <location>
        <begin position="674"/>
        <end position="696"/>
    </location>
</feature>
<feature type="compositionally biased region" description="Basic and acidic residues" evidence="5">
    <location>
        <begin position="423"/>
        <end position="432"/>
    </location>
</feature>
<name>A0A319DXP4_9EURO</name>
<dbReference type="GO" id="GO:0050897">
    <property type="term" value="F:cobalt ion binding"/>
    <property type="evidence" value="ECO:0007669"/>
    <property type="project" value="TreeGrafter"/>
</dbReference>
<feature type="region of interest" description="Disordered" evidence="5">
    <location>
        <begin position="371"/>
        <end position="460"/>
    </location>
</feature>
<comment type="subcellular location">
    <subcellularLocation>
        <location evidence="1">Cell membrane</location>
        <topology evidence="1">Multi-pass membrane protein</topology>
    </subcellularLocation>
</comment>
<dbReference type="GO" id="GO:0005886">
    <property type="term" value="C:plasma membrane"/>
    <property type="evidence" value="ECO:0007669"/>
    <property type="project" value="UniProtKB-SubCell"/>
</dbReference>
<dbReference type="PANTHER" id="PTHR46494:SF1">
    <property type="entry name" value="CORA FAMILY METAL ION TRANSPORTER (EUROFUNG)"/>
    <property type="match status" value="1"/>
</dbReference>
<keyword evidence="2 6" id="KW-0812">Transmembrane</keyword>
<reference evidence="7 8" key="1">
    <citation type="submission" date="2018-02" db="EMBL/GenBank/DDBJ databases">
        <title>The genomes of Aspergillus section Nigri reveals drivers in fungal speciation.</title>
        <authorList>
            <consortium name="DOE Joint Genome Institute"/>
            <person name="Vesth T.C."/>
            <person name="Nybo J."/>
            <person name="Theobald S."/>
            <person name="Brandl J."/>
            <person name="Frisvad J.C."/>
            <person name="Nielsen K.F."/>
            <person name="Lyhne E.K."/>
            <person name="Kogle M.E."/>
            <person name="Kuo A."/>
            <person name="Riley R."/>
            <person name="Clum A."/>
            <person name="Nolan M."/>
            <person name="Lipzen A."/>
            <person name="Salamov A."/>
            <person name="Henrissat B."/>
            <person name="Wiebenga A."/>
            <person name="De vries R.P."/>
            <person name="Grigoriev I.V."/>
            <person name="Mortensen U.H."/>
            <person name="Andersen M.R."/>
            <person name="Baker S.E."/>
        </authorList>
    </citation>
    <scope>NUCLEOTIDE SEQUENCE [LARGE SCALE GENOMIC DNA]</scope>
    <source>
        <strain evidence="7 8">CBS 707.79</strain>
    </source>
</reference>
<dbReference type="GO" id="GO:0015095">
    <property type="term" value="F:magnesium ion transmembrane transporter activity"/>
    <property type="evidence" value="ECO:0007669"/>
    <property type="project" value="TreeGrafter"/>
</dbReference>
<evidence type="ECO:0000256" key="3">
    <source>
        <dbReference type="ARBA" id="ARBA00022989"/>
    </source>
</evidence>
<dbReference type="AlphaFoldDB" id="A0A319DXP4"/>
<dbReference type="VEuPathDB" id="FungiDB:BO71DRAFT_425580"/>
<dbReference type="GO" id="GO:0000287">
    <property type="term" value="F:magnesium ion binding"/>
    <property type="evidence" value="ECO:0007669"/>
    <property type="project" value="TreeGrafter"/>
</dbReference>
<dbReference type="Gene3D" id="1.20.58.340">
    <property type="entry name" value="Magnesium transport protein CorA, transmembrane region"/>
    <property type="match status" value="1"/>
</dbReference>
<dbReference type="SUPFAM" id="SSF144083">
    <property type="entry name" value="Magnesium transport protein CorA, transmembrane region"/>
    <property type="match status" value="1"/>
</dbReference>